<keyword evidence="5" id="KW-1185">Reference proteome</keyword>
<feature type="chain" id="PRO_5044690953" evidence="1">
    <location>
        <begin position="20"/>
        <end position="101"/>
    </location>
</feature>
<evidence type="ECO:0000313" key="2">
    <source>
        <dbReference type="EMBL" id="KAE9987337.1"/>
    </source>
</evidence>
<dbReference type="Proteomes" id="UP000490939">
    <property type="component" value="Unassembled WGS sequence"/>
</dbReference>
<dbReference type="AlphaFoldDB" id="A0A8H3VVU9"/>
<gene>
    <name evidence="3" type="ORF">EG327_002750</name>
    <name evidence="2" type="ORF">EG328_003061</name>
</gene>
<evidence type="ECO:0000313" key="3">
    <source>
        <dbReference type="EMBL" id="KAE9993843.1"/>
    </source>
</evidence>
<proteinExistence type="predicted"/>
<name>A0A8H3VVU9_VENIN</name>
<sequence>MKFTSTLALTAALVTGVWADYHDYALCYYGPRNLAGYHEAATRKMCETYRKRTGGGLQWETCPDCVITGSPPTCHSAGWHLGGDQVSSYCKGAGAAGSFGA</sequence>
<protein>
    <submittedName>
        <fullName evidence="3">Uncharacterized protein</fullName>
    </submittedName>
</protein>
<dbReference type="OrthoDB" id="3489571at2759"/>
<dbReference type="EMBL" id="WNWS01000019">
    <property type="protein sequence ID" value="KAE9987337.1"/>
    <property type="molecule type" value="Genomic_DNA"/>
</dbReference>
<comment type="caution">
    <text evidence="3">The sequence shown here is derived from an EMBL/GenBank/DDBJ whole genome shotgun (WGS) entry which is preliminary data.</text>
</comment>
<dbReference type="Proteomes" id="UP000447873">
    <property type="component" value="Unassembled WGS sequence"/>
</dbReference>
<reference evidence="3 5" key="1">
    <citation type="submission" date="2019-07" db="EMBL/GenBank/DDBJ databases">
        <title>Venturia inaequalis Genome Resource.</title>
        <authorList>
            <person name="Lichtner F.J."/>
        </authorList>
    </citation>
    <scope>NUCLEOTIDE SEQUENCE [LARGE SCALE GENOMIC DNA]</scope>
    <source>
        <strain evidence="2 4">120213</strain>
        <strain evidence="3 5">DMI_063113</strain>
    </source>
</reference>
<evidence type="ECO:0000256" key="1">
    <source>
        <dbReference type="SAM" id="SignalP"/>
    </source>
</evidence>
<feature type="signal peptide" evidence="1">
    <location>
        <begin position="1"/>
        <end position="19"/>
    </location>
</feature>
<evidence type="ECO:0000313" key="4">
    <source>
        <dbReference type="Proteomes" id="UP000447873"/>
    </source>
</evidence>
<dbReference type="EMBL" id="WNWR01000019">
    <property type="protein sequence ID" value="KAE9993843.1"/>
    <property type="molecule type" value="Genomic_DNA"/>
</dbReference>
<organism evidence="3 5">
    <name type="scientific">Venturia inaequalis</name>
    <name type="common">Apple scab fungus</name>
    <dbReference type="NCBI Taxonomy" id="5025"/>
    <lineage>
        <taxon>Eukaryota</taxon>
        <taxon>Fungi</taxon>
        <taxon>Dikarya</taxon>
        <taxon>Ascomycota</taxon>
        <taxon>Pezizomycotina</taxon>
        <taxon>Dothideomycetes</taxon>
        <taxon>Pleosporomycetidae</taxon>
        <taxon>Venturiales</taxon>
        <taxon>Venturiaceae</taxon>
        <taxon>Venturia</taxon>
    </lineage>
</organism>
<evidence type="ECO:0000313" key="5">
    <source>
        <dbReference type="Proteomes" id="UP000490939"/>
    </source>
</evidence>
<keyword evidence="1" id="KW-0732">Signal</keyword>
<accession>A0A8H3VVU9</accession>